<dbReference type="EMBL" id="BQKC01000001">
    <property type="protein sequence ID" value="GJM55778.1"/>
    <property type="molecule type" value="Genomic_DNA"/>
</dbReference>
<accession>A0AAV5B402</accession>
<dbReference type="GO" id="GO:0006313">
    <property type="term" value="P:DNA transposition"/>
    <property type="evidence" value="ECO:0007669"/>
    <property type="project" value="InterPro"/>
</dbReference>
<dbReference type="PANTHER" id="PTHR34322:SF2">
    <property type="entry name" value="TRANSPOSASE IS200-LIKE DOMAIN-CONTAINING PROTEIN"/>
    <property type="match status" value="1"/>
</dbReference>
<dbReference type="GO" id="GO:0004803">
    <property type="term" value="F:transposase activity"/>
    <property type="evidence" value="ECO:0007669"/>
    <property type="project" value="InterPro"/>
</dbReference>
<dbReference type="Proteomes" id="UP001055025">
    <property type="component" value="Unassembled WGS sequence"/>
</dbReference>
<evidence type="ECO:0000313" key="3">
    <source>
        <dbReference type="Proteomes" id="UP001055025"/>
    </source>
</evidence>
<comment type="caution">
    <text evidence="2">The sequence shown here is derived from an EMBL/GenBank/DDBJ whole genome shotgun (WGS) entry which is preliminary data.</text>
</comment>
<keyword evidence="3" id="KW-1185">Reference proteome</keyword>
<proteinExistence type="predicted"/>
<dbReference type="InterPro" id="IPR002686">
    <property type="entry name" value="Transposase_17"/>
</dbReference>
<dbReference type="InterPro" id="IPR036515">
    <property type="entry name" value="Transposase_17_sf"/>
</dbReference>
<dbReference type="AlphaFoldDB" id="A0AAV5B402"/>
<dbReference type="Gene3D" id="3.30.70.1290">
    <property type="entry name" value="Transposase IS200-like"/>
    <property type="match status" value="1"/>
</dbReference>
<dbReference type="SMART" id="SM01321">
    <property type="entry name" value="Y1_Tnp"/>
    <property type="match status" value="1"/>
</dbReference>
<dbReference type="GO" id="GO:0003677">
    <property type="term" value="F:DNA binding"/>
    <property type="evidence" value="ECO:0007669"/>
    <property type="project" value="InterPro"/>
</dbReference>
<name>A0AAV5B402_9ACTN</name>
<dbReference type="PANTHER" id="PTHR34322">
    <property type="entry name" value="TRANSPOSASE, Y1_TNP DOMAIN-CONTAINING"/>
    <property type="match status" value="1"/>
</dbReference>
<evidence type="ECO:0000313" key="2">
    <source>
        <dbReference type="EMBL" id="GJM55778.1"/>
    </source>
</evidence>
<dbReference type="Pfam" id="PF01797">
    <property type="entry name" value="Y1_Tnp"/>
    <property type="match status" value="1"/>
</dbReference>
<sequence>MVARGNGRQIVFEDDGDRTLFMALLRRELTRQGGELLAWCLMDNHVHLLLSVPFDCLSDTVREVCGAYAESFNRRHGRVGSLFQGRFGSEPVESETHLLDVVRYIHRNPVKAGMTEGCSYPWSSYDAILDSFYGGEPGPVAHLFDSDEEYVRFHRYVDVSPHMGLECRGGRFSEEDAREVAEGVLDVAPHEVGALPRAKRDDRIARMRAVGLSVRQIERLTGVGRGIISRVKYAK</sequence>
<evidence type="ECO:0000259" key="1">
    <source>
        <dbReference type="SMART" id="SM01321"/>
    </source>
</evidence>
<feature type="domain" description="Transposase IS200-like" evidence="1">
    <location>
        <begin position="2"/>
        <end position="108"/>
    </location>
</feature>
<protein>
    <recommendedName>
        <fullName evidence="1">Transposase IS200-like domain-containing protein</fullName>
    </recommendedName>
</protein>
<dbReference type="SUPFAM" id="SSF143422">
    <property type="entry name" value="Transposase IS200-like"/>
    <property type="match status" value="1"/>
</dbReference>
<gene>
    <name evidence="2" type="ORF">ATOP_14330</name>
</gene>
<organism evidence="2 3">
    <name type="scientific">Granulimonas faecalis</name>
    <dbReference type="NCBI Taxonomy" id="2894155"/>
    <lineage>
        <taxon>Bacteria</taxon>
        <taxon>Bacillati</taxon>
        <taxon>Actinomycetota</taxon>
        <taxon>Coriobacteriia</taxon>
        <taxon>Coriobacteriales</taxon>
        <taxon>Kribbibacteriaceae</taxon>
        <taxon>Granulimonas</taxon>
    </lineage>
</organism>
<reference evidence="2" key="1">
    <citation type="journal article" date="2022" name="Int. J. Syst. Evol. Microbiol.">
        <title>Granulimonas faecalis gen. nov., sp. nov., and Leptogranulimonas caecicola gen. nov., sp. nov., novel lactate-producing Atopobiaceae bacteria isolated from mouse intestines, and an emended description of the family Atopobiaceae.</title>
        <authorList>
            <person name="Morinaga K."/>
            <person name="Kusada H."/>
            <person name="Sakamoto S."/>
            <person name="Murakami T."/>
            <person name="Toyoda A."/>
            <person name="Mori H."/>
            <person name="Meng X.Y."/>
            <person name="Takashino M."/>
            <person name="Murotomi K."/>
            <person name="Tamaki H."/>
        </authorList>
    </citation>
    <scope>NUCLEOTIDE SEQUENCE</scope>
    <source>
        <strain evidence="2">OPF53</strain>
    </source>
</reference>